<sequence>MRQSPRSSTSAGGSARPASSSGRPSAGPCSTS</sequence>
<reference evidence="2" key="2">
    <citation type="journal article" date="2015" name="Data Brief">
        <title>Shoot transcriptome of the giant reed, Arundo donax.</title>
        <authorList>
            <person name="Barrero R.A."/>
            <person name="Guerrero F.D."/>
            <person name="Moolhuijzen P."/>
            <person name="Goolsby J.A."/>
            <person name="Tidwell J."/>
            <person name="Bellgard S.E."/>
            <person name="Bellgard M.I."/>
        </authorList>
    </citation>
    <scope>NUCLEOTIDE SEQUENCE</scope>
    <source>
        <tissue evidence="2">Shoot tissue taken approximately 20 cm above the soil surface</tissue>
    </source>
</reference>
<feature type="region of interest" description="Disordered" evidence="1">
    <location>
        <begin position="1"/>
        <end position="32"/>
    </location>
</feature>
<accession>A0A0A9AIG5</accession>
<proteinExistence type="predicted"/>
<protein>
    <submittedName>
        <fullName evidence="2">Uncharacterized protein</fullName>
    </submittedName>
</protein>
<evidence type="ECO:0000313" key="2">
    <source>
        <dbReference type="EMBL" id="JAD50951.1"/>
    </source>
</evidence>
<organism evidence="2">
    <name type="scientific">Arundo donax</name>
    <name type="common">Giant reed</name>
    <name type="synonym">Donax arundinaceus</name>
    <dbReference type="NCBI Taxonomy" id="35708"/>
    <lineage>
        <taxon>Eukaryota</taxon>
        <taxon>Viridiplantae</taxon>
        <taxon>Streptophyta</taxon>
        <taxon>Embryophyta</taxon>
        <taxon>Tracheophyta</taxon>
        <taxon>Spermatophyta</taxon>
        <taxon>Magnoliopsida</taxon>
        <taxon>Liliopsida</taxon>
        <taxon>Poales</taxon>
        <taxon>Poaceae</taxon>
        <taxon>PACMAD clade</taxon>
        <taxon>Arundinoideae</taxon>
        <taxon>Arundineae</taxon>
        <taxon>Arundo</taxon>
    </lineage>
</organism>
<dbReference type="AlphaFoldDB" id="A0A0A9AIG5"/>
<evidence type="ECO:0000256" key="1">
    <source>
        <dbReference type="SAM" id="MobiDB-lite"/>
    </source>
</evidence>
<name>A0A0A9AIG5_ARUDO</name>
<dbReference type="EMBL" id="GBRH01246944">
    <property type="protein sequence ID" value="JAD50951.1"/>
    <property type="molecule type" value="Transcribed_RNA"/>
</dbReference>
<reference evidence="2" key="1">
    <citation type="submission" date="2014-09" db="EMBL/GenBank/DDBJ databases">
        <authorList>
            <person name="Magalhaes I.L.F."/>
            <person name="Oliveira U."/>
            <person name="Santos F.R."/>
            <person name="Vidigal T.H.D.A."/>
            <person name="Brescovit A.D."/>
            <person name="Santos A.J."/>
        </authorList>
    </citation>
    <scope>NUCLEOTIDE SEQUENCE</scope>
    <source>
        <tissue evidence="2">Shoot tissue taken approximately 20 cm above the soil surface</tissue>
    </source>
</reference>